<dbReference type="GeneID" id="23462202"/>
<feature type="transmembrane region" description="Helical" evidence="2">
    <location>
        <begin position="128"/>
        <end position="146"/>
    </location>
</feature>
<keyword evidence="2" id="KW-0472">Membrane</keyword>
<proteinExistence type="predicted"/>
<dbReference type="KEGG" id="vg:23462202"/>
<feature type="region of interest" description="Disordered" evidence="1">
    <location>
        <begin position="181"/>
        <end position="214"/>
    </location>
</feature>
<organism evidence="3 4">
    <name type="scientific">Pandoravirus inopinatum</name>
    <dbReference type="NCBI Taxonomy" id="1605721"/>
    <lineage>
        <taxon>Viruses</taxon>
        <taxon>Pandoravirus</taxon>
    </lineage>
</organism>
<name>A0A0B5J6B5_9VIRU</name>
<dbReference type="RefSeq" id="YP_009119520.1">
    <property type="nucleotide sequence ID" value="NC_026440.1"/>
</dbReference>
<reference evidence="3 4" key="1">
    <citation type="journal article" date="2015" name="Parasitol. Res.">
        <title>Viruses in close associations with free-living amoebae.</title>
        <authorList>
            <person name="Scheid P."/>
        </authorList>
    </citation>
    <scope>NUCLEOTIDE SEQUENCE [LARGE SCALE GENOMIC DNA]</scope>
    <source>
        <strain evidence="3">KlaHel</strain>
    </source>
</reference>
<dbReference type="Proteomes" id="UP000202511">
    <property type="component" value="Segment"/>
</dbReference>
<sequence>MRHKGANQQEDYKGSALYTRHRHIRLCTPRFFLGSLSRRDSVDDDNFSLRAPNDGRRRDWHGGGHRRWMLCARMCRRLLLLVCHRCPLCARPRFQFLGQRRSACAVTATLYIKKGGFHTMTQCQPKRVIPHSFFVIVIIIYCLSVCDRVWGKETLQHGTAVAERSVFVILASGWRRRRQARAEGESGGAHGKKPIEDATGRGWSGRRCKRDRLV</sequence>
<evidence type="ECO:0000256" key="2">
    <source>
        <dbReference type="SAM" id="Phobius"/>
    </source>
</evidence>
<dbReference type="EMBL" id="KP136319">
    <property type="protein sequence ID" value="AJF97285.1"/>
    <property type="molecule type" value="Genomic_DNA"/>
</dbReference>
<keyword evidence="2" id="KW-1133">Transmembrane helix</keyword>
<feature type="compositionally biased region" description="Basic residues" evidence="1">
    <location>
        <begin position="204"/>
        <end position="214"/>
    </location>
</feature>
<evidence type="ECO:0000313" key="4">
    <source>
        <dbReference type="Proteomes" id="UP000202511"/>
    </source>
</evidence>
<evidence type="ECO:0000313" key="3">
    <source>
        <dbReference type="EMBL" id="AJF97285.1"/>
    </source>
</evidence>
<accession>A0A0B5J6B5</accession>
<protein>
    <submittedName>
        <fullName evidence="3">Uncharacterized protein</fullName>
    </submittedName>
</protein>
<evidence type="ECO:0000256" key="1">
    <source>
        <dbReference type="SAM" id="MobiDB-lite"/>
    </source>
</evidence>
<keyword evidence="2" id="KW-0812">Transmembrane</keyword>